<evidence type="ECO:0000313" key="1">
    <source>
        <dbReference type="EMBL" id="DAE19031.1"/>
    </source>
</evidence>
<organism evidence="1">
    <name type="scientific">Siphoviridae sp. ctiOl67</name>
    <dbReference type="NCBI Taxonomy" id="2825622"/>
    <lineage>
        <taxon>Viruses</taxon>
        <taxon>Duplodnaviria</taxon>
        <taxon>Heunggongvirae</taxon>
        <taxon>Uroviricota</taxon>
        <taxon>Caudoviricetes</taxon>
    </lineage>
</organism>
<accession>A0A8S5QIC7</accession>
<protein>
    <submittedName>
        <fullName evidence="1">Baseplate wedge protein</fullName>
    </submittedName>
</protein>
<sequence>MFYNNPTYFWVICNFNDVIDPFTRPIEGTYLKIPVISNIEFKEN</sequence>
<dbReference type="EMBL" id="BK015666">
    <property type="protein sequence ID" value="DAE19031.1"/>
    <property type="molecule type" value="Genomic_DNA"/>
</dbReference>
<reference evidence="1" key="1">
    <citation type="journal article" date="2021" name="Proc. Natl. Acad. Sci. U.S.A.">
        <title>A Catalog of Tens of Thousands of Viruses from Human Metagenomes Reveals Hidden Associations with Chronic Diseases.</title>
        <authorList>
            <person name="Tisza M.J."/>
            <person name="Buck C.B."/>
        </authorList>
    </citation>
    <scope>NUCLEOTIDE SEQUENCE</scope>
    <source>
        <strain evidence="1">CtiOl67</strain>
    </source>
</reference>
<proteinExistence type="predicted"/>
<name>A0A8S5QIC7_9CAUD</name>